<dbReference type="SUPFAM" id="SSF53756">
    <property type="entry name" value="UDP-Glycosyltransferase/glycogen phosphorylase"/>
    <property type="match status" value="1"/>
</dbReference>
<dbReference type="InterPro" id="IPR002213">
    <property type="entry name" value="UDP_glucos_trans"/>
</dbReference>
<dbReference type="Gene3D" id="3.40.50.2000">
    <property type="entry name" value="Glycogen Phosphorylase B"/>
    <property type="match status" value="2"/>
</dbReference>
<dbReference type="PANTHER" id="PTHR11926:SF1503">
    <property type="entry name" value="GLYCOSYLTRANSFERASE"/>
    <property type="match status" value="1"/>
</dbReference>
<protein>
    <recommendedName>
        <fullName evidence="7">UDP-glycosyltransferases domain-containing protein</fullName>
    </recommendedName>
</protein>
<keyword evidence="4" id="KW-0328">Glycosyltransferase</keyword>
<accession>A0AAD5GJF4</accession>
<name>A0AAD5GJF4_AMBAR</name>
<dbReference type="GO" id="GO:0080043">
    <property type="term" value="F:quercetin 3-O-glucosyltransferase activity"/>
    <property type="evidence" value="ECO:0007669"/>
    <property type="project" value="TreeGrafter"/>
</dbReference>
<dbReference type="FunFam" id="3.40.50.2000:FF:000056">
    <property type="entry name" value="Glycosyltransferase"/>
    <property type="match status" value="1"/>
</dbReference>
<organism evidence="5 6">
    <name type="scientific">Ambrosia artemisiifolia</name>
    <name type="common">Common ragweed</name>
    <dbReference type="NCBI Taxonomy" id="4212"/>
    <lineage>
        <taxon>Eukaryota</taxon>
        <taxon>Viridiplantae</taxon>
        <taxon>Streptophyta</taxon>
        <taxon>Embryophyta</taxon>
        <taxon>Tracheophyta</taxon>
        <taxon>Spermatophyta</taxon>
        <taxon>Magnoliopsida</taxon>
        <taxon>eudicotyledons</taxon>
        <taxon>Gunneridae</taxon>
        <taxon>Pentapetalae</taxon>
        <taxon>asterids</taxon>
        <taxon>campanulids</taxon>
        <taxon>Asterales</taxon>
        <taxon>Asteraceae</taxon>
        <taxon>Asteroideae</taxon>
        <taxon>Heliantheae alliance</taxon>
        <taxon>Heliantheae</taxon>
        <taxon>Ambrosia</taxon>
    </lineage>
</organism>
<evidence type="ECO:0000256" key="4">
    <source>
        <dbReference type="RuleBase" id="RU003718"/>
    </source>
</evidence>
<evidence type="ECO:0000313" key="5">
    <source>
        <dbReference type="EMBL" id="KAI7743349.1"/>
    </source>
</evidence>
<reference evidence="5" key="1">
    <citation type="submission" date="2022-06" db="EMBL/GenBank/DDBJ databases">
        <title>Uncovering the hologenomic basis of an extraordinary plant invasion.</title>
        <authorList>
            <person name="Bieker V.C."/>
            <person name="Martin M.D."/>
            <person name="Gilbert T."/>
            <person name="Hodgins K."/>
            <person name="Battlay P."/>
            <person name="Petersen B."/>
            <person name="Wilson J."/>
        </authorList>
    </citation>
    <scope>NUCLEOTIDE SEQUENCE</scope>
    <source>
        <strain evidence="5">AA19_3_7</strain>
        <tissue evidence="5">Leaf</tissue>
    </source>
</reference>
<comment type="function">
    <text evidence="3">May glycosylate diterpenes or flavonols in leaves.</text>
</comment>
<dbReference type="EMBL" id="JAMZMK010007742">
    <property type="protein sequence ID" value="KAI7743349.1"/>
    <property type="molecule type" value="Genomic_DNA"/>
</dbReference>
<keyword evidence="2 4" id="KW-0808">Transferase</keyword>
<dbReference type="CDD" id="cd03784">
    <property type="entry name" value="GT1_Gtf-like"/>
    <property type="match status" value="1"/>
</dbReference>
<dbReference type="AlphaFoldDB" id="A0AAD5GJF4"/>
<evidence type="ECO:0000256" key="2">
    <source>
        <dbReference type="ARBA" id="ARBA00022679"/>
    </source>
</evidence>
<gene>
    <name evidence="5" type="ORF">M8C21_003230</name>
</gene>
<dbReference type="GO" id="GO:0080044">
    <property type="term" value="F:quercetin 7-O-glucosyltransferase activity"/>
    <property type="evidence" value="ECO:0007669"/>
    <property type="project" value="TreeGrafter"/>
</dbReference>
<comment type="caution">
    <text evidence="5">The sequence shown here is derived from an EMBL/GenBank/DDBJ whole genome shotgun (WGS) entry which is preliminary data.</text>
</comment>
<keyword evidence="6" id="KW-1185">Reference proteome</keyword>
<evidence type="ECO:0008006" key="7">
    <source>
        <dbReference type="Google" id="ProtNLM"/>
    </source>
</evidence>
<dbReference type="InterPro" id="IPR035595">
    <property type="entry name" value="UDP_glycos_trans_CS"/>
</dbReference>
<evidence type="ECO:0000256" key="1">
    <source>
        <dbReference type="ARBA" id="ARBA00009995"/>
    </source>
</evidence>
<evidence type="ECO:0000256" key="3">
    <source>
        <dbReference type="ARBA" id="ARBA00053747"/>
    </source>
</evidence>
<sequence>MEIDWIPGMEGICLKDLPEFALATKCDDIWFSFPVGVAQATHKVSHMIINTFKELESRLVDELKSIFPNIYTVGPLQLLLDQTTENKTKDHHSLWKEEPECVQWLHSKELNSVVYVNFGSLIFMSLQDLLEFGWGLVNSNHYFLWVLRPDLVNGKPVAFPQELKEAMNKKGFIGSWCSQEEVLNHPAVGGFLTHCGWGSVNESLSAGVPMLCWPSMGDQRINCRQMCKEWGVGMEIGKNAKRGEVEKLVRALMEGLEGERIRKKALEWKNIAKIATDSNGSSCLDMKNLVDEIIRLSRN</sequence>
<evidence type="ECO:0000313" key="6">
    <source>
        <dbReference type="Proteomes" id="UP001206925"/>
    </source>
</evidence>
<dbReference type="Proteomes" id="UP001206925">
    <property type="component" value="Unassembled WGS sequence"/>
</dbReference>
<dbReference type="PANTHER" id="PTHR11926">
    <property type="entry name" value="GLUCOSYL/GLUCURONOSYL TRANSFERASES"/>
    <property type="match status" value="1"/>
</dbReference>
<dbReference type="PROSITE" id="PS00375">
    <property type="entry name" value="UDPGT"/>
    <property type="match status" value="1"/>
</dbReference>
<comment type="similarity">
    <text evidence="1 4">Belongs to the UDP-glycosyltransferase family.</text>
</comment>
<dbReference type="Pfam" id="PF00201">
    <property type="entry name" value="UDPGT"/>
    <property type="match status" value="1"/>
</dbReference>
<proteinExistence type="inferred from homology"/>